<dbReference type="AlphaFoldDB" id="A0A1H0JSX6"/>
<dbReference type="RefSeq" id="WP_084311264.1">
    <property type="nucleotide sequence ID" value="NZ_FNIJ01000011.1"/>
</dbReference>
<name>A0A1H0JSX6_9PSED</name>
<proteinExistence type="predicted"/>
<evidence type="ECO:0000313" key="2">
    <source>
        <dbReference type="Proteomes" id="UP000242957"/>
    </source>
</evidence>
<accession>A0A1H0JSX6</accession>
<organism evidence="1 2">
    <name type="scientific">Pseudomonas jinjuensis</name>
    <dbReference type="NCBI Taxonomy" id="198616"/>
    <lineage>
        <taxon>Bacteria</taxon>
        <taxon>Pseudomonadati</taxon>
        <taxon>Pseudomonadota</taxon>
        <taxon>Gammaproteobacteria</taxon>
        <taxon>Pseudomonadales</taxon>
        <taxon>Pseudomonadaceae</taxon>
        <taxon>Pseudomonas</taxon>
    </lineage>
</organism>
<protein>
    <submittedName>
        <fullName evidence="1">Uncharacterized protein</fullName>
    </submittedName>
</protein>
<keyword evidence="2" id="KW-1185">Reference proteome</keyword>
<sequence>MGKLLQLPPSEELAWRRQMGGLRKEIAAKGASPAATEKVMAEFRGYHRELAPDSIITFNLWCEEGFSDVQHQALTEAVYRLREDFDEYCDTRIGIAKDIILDLLVEKYR</sequence>
<dbReference type="EMBL" id="FNIJ01000011">
    <property type="protein sequence ID" value="SDO46724.1"/>
    <property type="molecule type" value="Genomic_DNA"/>
</dbReference>
<reference evidence="2" key="1">
    <citation type="submission" date="2016-10" db="EMBL/GenBank/DDBJ databases">
        <authorList>
            <person name="Varghese N."/>
            <person name="Submissions S."/>
        </authorList>
    </citation>
    <scope>NUCLEOTIDE SEQUENCE [LARGE SCALE GENOMIC DNA]</scope>
    <source>
        <strain evidence="2">JCM 21621</strain>
    </source>
</reference>
<dbReference type="STRING" id="198616.SAMN05216193_111191"/>
<gene>
    <name evidence="1" type="ORF">SAMN05216193_111191</name>
</gene>
<evidence type="ECO:0000313" key="1">
    <source>
        <dbReference type="EMBL" id="SDO46724.1"/>
    </source>
</evidence>
<dbReference type="Proteomes" id="UP000242957">
    <property type="component" value="Unassembled WGS sequence"/>
</dbReference>